<proteinExistence type="predicted"/>
<comment type="caution">
    <text evidence="2">The sequence shown here is derived from an EMBL/GenBank/DDBJ whole genome shotgun (WGS) entry which is preliminary data.</text>
</comment>
<feature type="region of interest" description="Disordered" evidence="1">
    <location>
        <begin position="1"/>
        <end position="32"/>
    </location>
</feature>
<name>A0A7W7I7M4_9ACTN</name>
<evidence type="ECO:0000313" key="3">
    <source>
        <dbReference type="Proteomes" id="UP000549343"/>
    </source>
</evidence>
<accession>A0A7W7I7M4</accession>
<evidence type="ECO:0000256" key="1">
    <source>
        <dbReference type="SAM" id="MobiDB-lite"/>
    </source>
</evidence>
<protein>
    <submittedName>
        <fullName evidence="2">Uncharacterized protein</fullName>
    </submittedName>
</protein>
<organism evidence="2 3">
    <name type="scientific">Actinomadura livida</name>
    <dbReference type="NCBI Taxonomy" id="79909"/>
    <lineage>
        <taxon>Bacteria</taxon>
        <taxon>Bacillati</taxon>
        <taxon>Actinomycetota</taxon>
        <taxon>Actinomycetes</taxon>
        <taxon>Streptosporangiales</taxon>
        <taxon>Thermomonosporaceae</taxon>
        <taxon>Actinomadura</taxon>
    </lineage>
</organism>
<dbReference type="EMBL" id="JACHMV010000001">
    <property type="protein sequence ID" value="MBB4772022.1"/>
    <property type="molecule type" value="Genomic_DNA"/>
</dbReference>
<reference evidence="2 3" key="1">
    <citation type="submission" date="2020-08" db="EMBL/GenBank/DDBJ databases">
        <title>Sequencing the genomes of 1000 actinobacteria strains.</title>
        <authorList>
            <person name="Klenk H.-P."/>
        </authorList>
    </citation>
    <scope>NUCLEOTIDE SEQUENCE [LARGE SCALE GENOMIC DNA]</scope>
    <source>
        <strain evidence="2 3">DSM 44772</strain>
    </source>
</reference>
<dbReference type="Proteomes" id="UP000549343">
    <property type="component" value="Unassembled WGS sequence"/>
</dbReference>
<dbReference type="AlphaFoldDB" id="A0A7W7I7M4"/>
<gene>
    <name evidence="2" type="ORF">F4557_000440</name>
</gene>
<evidence type="ECO:0000313" key="2">
    <source>
        <dbReference type="EMBL" id="MBB4772022.1"/>
    </source>
</evidence>
<sequence>MIADGLDALVREERDQDDEGDDGAAGALVPVA</sequence>